<evidence type="ECO:0000256" key="8">
    <source>
        <dbReference type="SAM" id="Phobius"/>
    </source>
</evidence>
<evidence type="ECO:0000256" key="6">
    <source>
        <dbReference type="ARBA" id="ARBA00022989"/>
    </source>
</evidence>
<dbReference type="PANTHER" id="PTHR30294">
    <property type="entry name" value="MEMBRANE COMPONENT OF ABC TRANSPORTER YHHJ-RELATED"/>
    <property type="match status" value="1"/>
</dbReference>
<feature type="transmembrane region" description="Helical" evidence="8">
    <location>
        <begin position="39"/>
        <end position="57"/>
    </location>
</feature>
<dbReference type="InterPro" id="IPR047817">
    <property type="entry name" value="ABC2_TM_bact-type"/>
</dbReference>
<evidence type="ECO:0000256" key="2">
    <source>
        <dbReference type="ARBA" id="ARBA00007783"/>
    </source>
</evidence>
<keyword evidence="4" id="KW-1003">Cell membrane</keyword>
<dbReference type="InterPro" id="IPR051449">
    <property type="entry name" value="ABC-2_transporter_component"/>
</dbReference>
<sequence length="383" mass="42051">MAKHSTGKKRDGVRGSQARTFAAFVRKEFLHVVRDKRTMLIVLAMPVVQVALFGFALSTEIRNVNVAVLAPHYDETVRRIVERMDASDYFTVTSILHSDSDVDRAFQGGTADMVMAFGGGFDDVYTVEGTDIQLIADATNTNTATATVMYASGIIADCLSEGSPQERATGVQPEIRMLYNPQMKSSYSFVPGVMGLIIILICAMMTSVSIVREKETGTMELLLVSPMKPMMIIISKMMPYLVLSFIDFLIITLLSVTLLDVPMQGSFGVLCLLALLYITAALSLGLLISTRVESQMAAMLVSGMVLMVPSMFFSGMMFPVESMPLFFQWLSKMLPPTWFIIGVKKLMIEGLPAVYVAKEIAILTAMAAVLIAASLKNFKHRLK</sequence>
<feature type="transmembrane region" description="Helical" evidence="8">
    <location>
        <begin position="237"/>
        <end position="259"/>
    </location>
</feature>
<accession>A0A940DKQ1</accession>
<keyword evidence="6 8" id="KW-1133">Transmembrane helix</keyword>
<reference evidence="10" key="2">
    <citation type="journal article" date="2021" name="PeerJ">
        <title>Extensive microbial diversity within the chicken gut microbiome revealed by metagenomics and culture.</title>
        <authorList>
            <person name="Gilroy R."/>
            <person name="Ravi A."/>
            <person name="Getino M."/>
            <person name="Pursley I."/>
            <person name="Horton D.L."/>
            <person name="Alikhan N.F."/>
            <person name="Baker D."/>
            <person name="Gharbi K."/>
            <person name="Hall N."/>
            <person name="Watson M."/>
            <person name="Adriaenssens E.M."/>
            <person name="Foster-Nyarko E."/>
            <person name="Jarju S."/>
            <person name="Secka A."/>
            <person name="Antonio M."/>
            <person name="Oren A."/>
            <person name="Chaudhuri R.R."/>
            <person name="La Ragione R."/>
            <person name="Hildebrand F."/>
            <person name="Pallen M.J."/>
        </authorList>
    </citation>
    <scope>NUCLEOTIDE SEQUENCE</scope>
    <source>
        <strain evidence="10">3924</strain>
    </source>
</reference>
<evidence type="ECO:0000313" key="11">
    <source>
        <dbReference type="Proteomes" id="UP000712007"/>
    </source>
</evidence>
<comment type="caution">
    <text evidence="10">The sequence shown here is derived from an EMBL/GenBank/DDBJ whole genome shotgun (WGS) entry which is preliminary data.</text>
</comment>
<dbReference type="AlphaFoldDB" id="A0A940DKQ1"/>
<evidence type="ECO:0000256" key="4">
    <source>
        <dbReference type="ARBA" id="ARBA00022475"/>
    </source>
</evidence>
<protein>
    <submittedName>
        <fullName evidence="10">ABC transporter permease</fullName>
    </submittedName>
</protein>
<dbReference type="GO" id="GO:0140359">
    <property type="term" value="F:ABC-type transporter activity"/>
    <property type="evidence" value="ECO:0007669"/>
    <property type="project" value="InterPro"/>
</dbReference>
<organism evidence="10 11">
    <name type="scientific">Candidatus Aphodosoma intestinipullorum</name>
    <dbReference type="NCBI Taxonomy" id="2840674"/>
    <lineage>
        <taxon>Bacteria</taxon>
        <taxon>Pseudomonadati</taxon>
        <taxon>Bacteroidota</taxon>
        <taxon>Bacteroidia</taxon>
        <taxon>Bacteroidales</taxon>
        <taxon>Candidatus Aphodosoma</taxon>
    </lineage>
</organism>
<evidence type="ECO:0000256" key="5">
    <source>
        <dbReference type="ARBA" id="ARBA00022692"/>
    </source>
</evidence>
<dbReference type="InterPro" id="IPR013525">
    <property type="entry name" value="ABC2_TM"/>
</dbReference>
<evidence type="ECO:0000256" key="1">
    <source>
        <dbReference type="ARBA" id="ARBA00004651"/>
    </source>
</evidence>
<dbReference type="PROSITE" id="PS51012">
    <property type="entry name" value="ABC_TM2"/>
    <property type="match status" value="1"/>
</dbReference>
<keyword evidence="5 8" id="KW-0812">Transmembrane</keyword>
<evidence type="ECO:0000313" key="10">
    <source>
        <dbReference type="EMBL" id="MBO8439269.1"/>
    </source>
</evidence>
<comment type="similarity">
    <text evidence="2">Belongs to the ABC-2 integral membrane protein family.</text>
</comment>
<keyword evidence="7 8" id="KW-0472">Membrane</keyword>
<keyword evidence="3" id="KW-0813">Transport</keyword>
<evidence type="ECO:0000259" key="9">
    <source>
        <dbReference type="PROSITE" id="PS51012"/>
    </source>
</evidence>
<feature type="domain" description="ABC transmembrane type-2" evidence="9">
    <location>
        <begin position="155"/>
        <end position="381"/>
    </location>
</feature>
<reference evidence="10" key="1">
    <citation type="submission" date="2020-10" db="EMBL/GenBank/DDBJ databases">
        <authorList>
            <person name="Gilroy R."/>
        </authorList>
    </citation>
    <scope>NUCLEOTIDE SEQUENCE</scope>
    <source>
        <strain evidence="10">3924</strain>
    </source>
</reference>
<evidence type="ECO:0000256" key="3">
    <source>
        <dbReference type="ARBA" id="ARBA00022448"/>
    </source>
</evidence>
<proteinExistence type="inferred from homology"/>
<dbReference type="EMBL" id="JADIMV010000024">
    <property type="protein sequence ID" value="MBO8439269.1"/>
    <property type="molecule type" value="Genomic_DNA"/>
</dbReference>
<feature type="transmembrane region" description="Helical" evidence="8">
    <location>
        <begin position="265"/>
        <end position="288"/>
    </location>
</feature>
<feature type="transmembrane region" description="Helical" evidence="8">
    <location>
        <begin position="353"/>
        <end position="375"/>
    </location>
</feature>
<dbReference type="Pfam" id="PF12698">
    <property type="entry name" value="ABC2_membrane_3"/>
    <property type="match status" value="1"/>
</dbReference>
<dbReference type="Proteomes" id="UP000712007">
    <property type="component" value="Unassembled WGS sequence"/>
</dbReference>
<feature type="transmembrane region" description="Helical" evidence="8">
    <location>
        <begin position="187"/>
        <end position="211"/>
    </location>
</feature>
<feature type="transmembrane region" description="Helical" evidence="8">
    <location>
        <begin position="300"/>
        <end position="320"/>
    </location>
</feature>
<dbReference type="PANTHER" id="PTHR30294:SF29">
    <property type="entry name" value="MULTIDRUG ABC TRANSPORTER PERMEASE YBHS-RELATED"/>
    <property type="match status" value="1"/>
</dbReference>
<gene>
    <name evidence="10" type="ORF">IAC51_01305</name>
</gene>
<dbReference type="GO" id="GO:0005886">
    <property type="term" value="C:plasma membrane"/>
    <property type="evidence" value="ECO:0007669"/>
    <property type="project" value="UniProtKB-SubCell"/>
</dbReference>
<evidence type="ECO:0000256" key="7">
    <source>
        <dbReference type="ARBA" id="ARBA00023136"/>
    </source>
</evidence>
<name>A0A940DKQ1_9BACT</name>
<comment type="subcellular location">
    <subcellularLocation>
        <location evidence="1">Cell membrane</location>
        <topology evidence="1">Multi-pass membrane protein</topology>
    </subcellularLocation>
</comment>